<dbReference type="RefSeq" id="WP_184963685.1">
    <property type="nucleotide sequence ID" value="NZ_JACHIN010000005.1"/>
</dbReference>
<feature type="compositionally biased region" description="Low complexity" evidence="1">
    <location>
        <begin position="1"/>
        <end position="15"/>
    </location>
</feature>
<feature type="compositionally biased region" description="Basic residues" evidence="1">
    <location>
        <begin position="31"/>
        <end position="42"/>
    </location>
</feature>
<evidence type="ECO:0000313" key="2">
    <source>
        <dbReference type="EMBL" id="MBB5078718.1"/>
    </source>
</evidence>
<proteinExistence type="predicted"/>
<dbReference type="Pfam" id="PF17914">
    <property type="entry name" value="HopA1"/>
    <property type="match status" value="1"/>
</dbReference>
<feature type="region of interest" description="Disordered" evidence="1">
    <location>
        <begin position="1"/>
        <end position="43"/>
    </location>
</feature>
<evidence type="ECO:0000313" key="3">
    <source>
        <dbReference type="Proteomes" id="UP000568380"/>
    </source>
</evidence>
<dbReference type="Proteomes" id="UP000568380">
    <property type="component" value="Unassembled WGS sequence"/>
</dbReference>
<keyword evidence="3" id="KW-1185">Reference proteome</keyword>
<evidence type="ECO:0000256" key="1">
    <source>
        <dbReference type="SAM" id="MobiDB-lite"/>
    </source>
</evidence>
<sequence length="335" mass="37850">MPAHGNARNRQNTNTRTRRRSTGTTTAANLRRPRGGVTKNRRLTSVPAWTDTERQTLSSDADKRALRAVYNRFYQGQERRLSTAAADSVTSTKVYNFVTKADNGYLNRSVDKAAMRRFRDDGGRVYDVVPQSGDRFEDALNSNGDYFRVQNRNAARDDATLDGKARRIVVNVNNQEAALRIGRNLTQLYSDPLVSRYFRQFKMYASGQDQQGVPTKHDKIVIYYAMRDNNAPQDQVGNRIVEVLEESVGPEDLDDTLAPFYRRLAPGIGWSHEPARYLKSLQKDNPSFTEARSEVIANAMLANPQVKTAQEFYDMINAALLNAKVDPARPHRQGS</sequence>
<dbReference type="EMBL" id="JACHIN010000005">
    <property type="protein sequence ID" value="MBB5078718.1"/>
    <property type="molecule type" value="Genomic_DNA"/>
</dbReference>
<dbReference type="AlphaFoldDB" id="A0A7W8A388"/>
<protein>
    <submittedName>
        <fullName evidence="2">Uncharacterized protein</fullName>
    </submittedName>
</protein>
<accession>A0A7W8A388</accession>
<name>A0A7W8A388_9ACTN</name>
<dbReference type="InterPro" id="IPR040871">
    <property type="entry name" value="HopA1"/>
</dbReference>
<organism evidence="2 3">
    <name type="scientific">Nonomuraea endophytica</name>
    <dbReference type="NCBI Taxonomy" id="714136"/>
    <lineage>
        <taxon>Bacteria</taxon>
        <taxon>Bacillati</taxon>
        <taxon>Actinomycetota</taxon>
        <taxon>Actinomycetes</taxon>
        <taxon>Streptosporangiales</taxon>
        <taxon>Streptosporangiaceae</taxon>
        <taxon>Nonomuraea</taxon>
    </lineage>
</organism>
<reference evidence="2 3" key="1">
    <citation type="submission" date="2020-08" db="EMBL/GenBank/DDBJ databases">
        <title>Genomic Encyclopedia of Type Strains, Phase IV (KMG-IV): sequencing the most valuable type-strain genomes for metagenomic binning, comparative biology and taxonomic classification.</title>
        <authorList>
            <person name="Goeker M."/>
        </authorList>
    </citation>
    <scope>NUCLEOTIDE SEQUENCE [LARGE SCALE GENOMIC DNA]</scope>
    <source>
        <strain evidence="2 3">DSM 45385</strain>
    </source>
</reference>
<comment type="caution">
    <text evidence="2">The sequence shown here is derived from an EMBL/GenBank/DDBJ whole genome shotgun (WGS) entry which is preliminary data.</text>
</comment>
<gene>
    <name evidence="2" type="ORF">HNR40_004204</name>
</gene>